<dbReference type="Pfam" id="PF06224">
    <property type="entry name" value="AlkZ-like"/>
    <property type="match status" value="1"/>
</dbReference>
<dbReference type="RefSeq" id="WP_350348146.1">
    <property type="nucleotide sequence ID" value="NZ_CP158374.1"/>
</dbReference>
<protein>
    <submittedName>
        <fullName evidence="1">Winged helix DNA-binding domain-containing protein</fullName>
    </submittedName>
</protein>
<name>A0AAU7W5H4_9MICO</name>
<dbReference type="InterPro" id="IPR009351">
    <property type="entry name" value="AlkZ-like"/>
</dbReference>
<keyword evidence="1" id="KW-0238">DNA-binding</keyword>
<gene>
    <name evidence="1" type="ORF">ABIQ69_16165</name>
</gene>
<sequence length="384" mass="41338">MDAAELRSRRLFAQGLRGEADPAAPVGTAAEVVRRSLAVQAQEYLPAQWGLAQRIAPAARPDAAAVAGAIDGGEILRTHVLRPTWHFLHRDDARWVIGLSAERVHRANGTMYRQTGVAADTAARCLDVLAAAVAGGRHRTRGELAEELAAADLPSTSVGLAYAIMHAELERVLISGAGRGAQRTYAAFDERVPPAPDRPRGEALAELAERFLLTRGPASAKDLSTWSGFTLNDSRAALLEAAERTGGRIERVAGEDDLWLDQAVAAAWSARPAERARADDDASIVDLVQAYDEVIMGYAAPRSFLQPPGRAPVMSEFPLHAMLAGGVMAGRWAPAVRGRRATVRIVPWRRMTRAELRSRDARIAEVEAFLGRPVDLEVEPVAPA</sequence>
<dbReference type="PANTHER" id="PTHR38479:SF2">
    <property type="entry name" value="WINGED HELIX DNA-BINDING DOMAIN-CONTAINING PROTEIN"/>
    <property type="match status" value="1"/>
</dbReference>
<reference evidence="1" key="1">
    <citation type="submission" date="2024-05" db="EMBL/GenBank/DDBJ databases">
        <authorList>
            <person name="Yu L."/>
        </authorList>
    </citation>
    <scope>NUCLEOTIDE SEQUENCE</scope>
    <source>
        <strain evidence="1">G08B096</strain>
    </source>
</reference>
<dbReference type="PANTHER" id="PTHR38479">
    <property type="entry name" value="LMO0824 PROTEIN"/>
    <property type="match status" value="1"/>
</dbReference>
<dbReference type="AlphaFoldDB" id="A0AAU7W5H4"/>
<organism evidence="1">
    <name type="scientific">Agromyces sp. G08B096</name>
    <dbReference type="NCBI Taxonomy" id="3156399"/>
    <lineage>
        <taxon>Bacteria</taxon>
        <taxon>Bacillati</taxon>
        <taxon>Actinomycetota</taxon>
        <taxon>Actinomycetes</taxon>
        <taxon>Micrococcales</taxon>
        <taxon>Microbacteriaceae</taxon>
        <taxon>Agromyces</taxon>
    </lineage>
</organism>
<evidence type="ECO:0000313" key="1">
    <source>
        <dbReference type="EMBL" id="XBX82125.1"/>
    </source>
</evidence>
<dbReference type="EMBL" id="CP158374">
    <property type="protein sequence ID" value="XBX82125.1"/>
    <property type="molecule type" value="Genomic_DNA"/>
</dbReference>
<accession>A0AAU7W5H4</accession>
<dbReference type="GO" id="GO:0003677">
    <property type="term" value="F:DNA binding"/>
    <property type="evidence" value="ECO:0007669"/>
    <property type="project" value="UniProtKB-KW"/>
</dbReference>
<proteinExistence type="predicted"/>